<accession>A0A0M4F8N5</accession>
<sequence>LLQMPNNSKNKAISKKLPLSDLKFTVADEDGVRREVPALDPYWVKRNKPFGSYSCLLCSFGRIKSGAALEEWEHIAKSCLLDLTFLLRLKQHEFWSYMVYEESAATIVSSFLQRANPYYTIYKDSSDDRESSAKLLYTKLLSNVVRIIMRLLTAQESKREWIAPEEHSKLLYENYLISVPILCDLAIALGDADAENKMMLQAIFDAVLRIQPEYMKDLKNGLAFYENAFLSMQIQVDNEGCEGAGGGALFDPEADTPYDDVVLFALDCAYTLHMLFQLYPQLITGCTQLPLVRNIVNFYDLTLPMLHRNIFQLKPEASSLRWLNEARQQFLNVVRSVTNAQVEAGRGQQLVELLQECLSAQRFVVDYQRQYPVEHDIAMLLDQCPNIKQYKFEFVIAGYQKVLNASTNRLICESFEANNSHSNVEVAEQLLQPNVSVSTLPPASEATNARDIDLDVSSVLDVLPDLGTGFVRRLLARYENSEQAIAALLDDNLPPDLVGIDRQEVYLPADLQDKQQLQTGIRHYNVHDGDKFDVLTHDKPQCVIKQGKGLPGAARNAEQLLDDKRHIGQLKDRYQQYALVEETPNDDAEYDDEYDDSYESLNDGQAPPRGLLRGKLQQQAATRNSHFEAQDVIDEEESSEEESSDQQQPIKNRTDFCENPELIRERYQQRQQAKYGAPRVQGDVVGAPKGQGQNKQTTRSRNQKEANKSSRANHNRKAGAAFKRSKGMMS</sequence>
<dbReference type="CDD" id="cd14364">
    <property type="entry name" value="CUE_ASCC2"/>
    <property type="match status" value="1"/>
</dbReference>
<evidence type="ECO:0000313" key="3">
    <source>
        <dbReference type="EMBL" id="ALC48775.1"/>
    </source>
</evidence>
<dbReference type="InterPro" id="IPR009060">
    <property type="entry name" value="UBA-like_sf"/>
</dbReference>
<dbReference type="Proteomes" id="UP000494163">
    <property type="component" value="Chromosome X"/>
</dbReference>
<feature type="compositionally biased region" description="Acidic residues" evidence="1">
    <location>
        <begin position="632"/>
        <end position="644"/>
    </location>
</feature>
<feature type="non-terminal residue" evidence="3">
    <location>
        <position position="1"/>
    </location>
</feature>
<name>A0A0M4F8N5_DROBS</name>
<dbReference type="PANTHER" id="PTHR21494:SF0">
    <property type="entry name" value="ACTIVATING SIGNAL COINTEGRATOR 1 COMPLEX SUBUNIT 2"/>
    <property type="match status" value="1"/>
</dbReference>
<feature type="compositionally biased region" description="Acidic residues" evidence="1">
    <location>
        <begin position="583"/>
        <end position="598"/>
    </location>
</feature>
<proteinExistence type="predicted"/>
<reference evidence="3 4" key="1">
    <citation type="submission" date="2015-08" db="EMBL/GenBank/DDBJ databases">
        <title>Ancestral chromatin configuration constrains chromatin evolution on differentiating sex chromosomes in Drosophila.</title>
        <authorList>
            <person name="Zhou Q."/>
            <person name="Bachtrog D."/>
        </authorList>
    </citation>
    <scope>NUCLEOTIDE SEQUENCE [LARGE SCALE GENOMIC DNA]</scope>
    <source>
        <tissue evidence="3">Whole larvae</tissue>
    </source>
</reference>
<dbReference type="OMA" id="LSQHEFW"/>
<feature type="domain" description="CUE" evidence="2">
    <location>
        <begin position="451"/>
        <end position="493"/>
    </location>
</feature>
<keyword evidence="4" id="KW-1185">Reference proteome</keyword>
<dbReference type="STRING" id="30019.A0A0M4F8N5"/>
<dbReference type="Gene3D" id="1.10.8.10">
    <property type="entry name" value="DNA helicase RuvA subunit, C-terminal domain"/>
    <property type="match status" value="1"/>
</dbReference>
<dbReference type="EMBL" id="CP012528">
    <property type="protein sequence ID" value="ALC48775.1"/>
    <property type="molecule type" value="Genomic_DNA"/>
</dbReference>
<dbReference type="SMART" id="SM00546">
    <property type="entry name" value="CUE"/>
    <property type="match status" value="1"/>
</dbReference>
<organism evidence="3 4">
    <name type="scientific">Drosophila busckii</name>
    <name type="common">Fruit fly</name>
    <dbReference type="NCBI Taxonomy" id="30019"/>
    <lineage>
        <taxon>Eukaryota</taxon>
        <taxon>Metazoa</taxon>
        <taxon>Ecdysozoa</taxon>
        <taxon>Arthropoda</taxon>
        <taxon>Hexapoda</taxon>
        <taxon>Insecta</taxon>
        <taxon>Pterygota</taxon>
        <taxon>Neoptera</taxon>
        <taxon>Endopterygota</taxon>
        <taxon>Diptera</taxon>
        <taxon>Brachycera</taxon>
        <taxon>Muscomorpha</taxon>
        <taxon>Ephydroidea</taxon>
        <taxon>Drosophilidae</taxon>
        <taxon>Drosophila</taxon>
    </lineage>
</organism>
<feature type="region of interest" description="Disordered" evidence="1">
    <location>
        <begin position="632"/>
        <end position="730"/>
    </location>
</feature>
<dbReference type="InterPro" id="IPR052586">
    <property type="entry name" value="ASCC2"/>
</dbReference>
<dbReference type="GO" id="GO:0006355">
    <property type="term" value="P:regulation of DNA-templated transcription"/>
    <property type="evidence" value="ECO:0007669"/>
    <property type="project" value="TreeGrafter"/>
</dbReference>
<dbReference type="PROSITE" id="PS51140">
    <property type="entry name" value="CUE"/>
    <property type="match status" value="1"/>
</dbReference>
<dbReference type="PANTHER" id="PTHR21494">
    <property type="entry name" value="ACTIVATING SIGNAL COINTEGRATOR 1 COMPLEX SUBUNIT 2 ASC-1 COMPLEX SUBUNIT P100"/>
    <property type="match status" value="1"/>
</dbReference>
<dbReference type="SUPFAM" id="SSF46934">
    <property type="entry name" value="UBA-like"/>
    <property type="match status" value="1"/>
</dbReference>
<feature type="compositionally biased region" description="Basic residues" evidence="1">
    <location>
        <begin position="711"/>
        <end position="730"/>
    </location>
</feature>
<feature type="region of interest" description="Disordered" evidence="1">
    <location>
        <begin position="581"/>
        <end position="610"/>
    </location>
</feature>
<evidence type="ECO:0000313" key="4">
    <source>
        <dbReference type="Proteomes" id="UP000494163"/>
    </source>
</evidence>
<gene>
    <name evidence="3" type="ORF">Dbus_chrXg631</name>
</gene>
<feature type="compositionally biased region" description="Basic and acidic residues" evidence="1">
    <location>
        <begin position="652"/>
        <end position="668"/>
    </location>
</feature>
<protein>
    <submittedName>
        <fullName evidence="3">CG2701</fullName>
    </submittedName>
</protein>
<dbReference type="InterPro" id="IPR041800">
    <property type="entry name" value="ASCC2_CUE"/>
</dbReference>
<feature type="compositionally biased region" description="Polar residues" evidence="1">
    <location>
        <begin position="691"/>
        <end position="700"/>
    </location>
</feature>
<dbReference type="InterPro" id="IPR003892">
    <property type="entry name" value="CUE"/>
</dbReference>
<dbReference type="GO" id="GO:0043130">
    <property type="term" value="F:ubiquitin binding"/>
    <property type="evidence" value="ECO:0007669"/>
    <property type="project" value="InterPro"/>
</dbReference>
<dbReference type="OrthoDB" id="5577209at2759"/>
<dbReference type="AlphaFoldDB" id="A0A0M4F8N5"/>
<evidence type="ECO:0000259" key="2">
    <source>
        <dbReference type="PROSITE" id="PS51140"/>
    </source>
</evidence>
<evidence type="ECO:0000256" key="1">
    <source>
        <dbReference type="SAM" id="MobiDB-lite"/>
    </source>
</evidence>